<dbReference type="InterPro" id="IPR003593">
    <property type="entry name" value="AAA+_ATPase"/>
</dbReference>
<feature type="region of interest" description="Disordered" evidence="1">
    <location>
        <begin position="964"/>
        <end position="1042"/>
    </location>
</feature>
<dbReference type="SMART" id="SM00382">
    <property type="entry name" value="AAA"/>
    <property type="match status" value="1"/>
</dbReference>
<feature type="region of interest" description="Disordered" evidence="1">
    <location>
        <begin position="1"/>
        <end position="25"/>
    </location>
</feature>
<dbReference type="OMA" id="PHWVPAY"/>
<dbReference type="CDD" id="cd19481">
    <property type="entry name" value="RecA-like_protease"/>
    <property type="match status" value="1"/>
</dbReference>
<dbReference type="HOGENOM" id="CLU_004471_2_3_1"/>
<dbReference type="PANTHER" id="PTHR46411:SF2">
    <property type="entry name" value="AAA+ ATPASE DOMAIN-CONTAINING PROTEIN"/>
    <property type="match status" value="1"/>
</dbReference>
<gene>
    <name evidence="3" type="ORF">PFICI_10348</name>
</gene>
<dbReference type="GO" id="GO:0005524">
    <property type="term" value="F:ATP binding"/>
    <property type="evidence" value="ECO:0007669"/>
    <property type="project" value="InterPro"/>
</dbReference>
<name>W3WZH9_PESFW</name>
<dbReference type="InterPro" id="IPR056599">
    <property type="entry name" value="AAA_lid_fung"/>
</dbReference>
<dbReference type="InParanoid" id="W3WZH9"/>
<dbReference type="STRING" id="1229662.W3WZH9"/>
<dbReference type="EMBL" id="KI912115">
    <property type="protein sequence ID" value="ETS78286.1"/>
    <property type="molecule type" value="Genomic_DNA"/>
</dbReference>
<protein>
    <recommendedName>
        <fullName evidence="2">AAA+ ATPase domain-containing protein</fullName>
    </recommendedName>
</protein>
<dbReference type="InterPro" id="IPR027417">
    <property type="entry name" value="P-loop_NTPase"/>
</dbReference>
<feature type="compositionally biased region" description="Acidic residues" evidence="1">
    <location>
        <begin position="1028"/>
        <end position="1042"/>
    </location>
</feature>
<evidence type="ECO:0000256" key="1">
    <source>
        <dbReference type="SAM" id="MobiDB-lite"/>
    </source>
</evidence>
<dbReference type="GO" id="GO:0016887">
    <property type="term" value="F:ATP hydrolysis activity"/>
    <property type="evidence" value="ECO:0007669"/>
    <property type="project" value="InterPro"/>
</dbReference>
<dbReference type="OrthoDB" id="10042665at2759"/>
<dbReference type="Pfam" id="PF23232">
    <property type="entry name" value="AAA_lid_13"/>
    <property type="match status" value="1"/>
</dbReference>
<feature type="region of interest" description="Disordered" evidence="1">
    <location>
        <begin position="111"/>
        <end position="132"/>
    </location>
</feature>
<evidence type="ECO:0000259" key="2">
    <source>
        <dbReference type="SMART" id="SM00382"/>
    </source>
</evidence>
<dbReference type="Gene3D" id="3.40.50.300">
    <property type="entry name" value="P-loop containing nucleotide triphosphate hydrolases"/>
    <property type="match status" value="1"/>
</dbReference>
<proteinExistence type="predicted"/>
<dbReference type="GeneID" id="19275361"/>
<accession>W3WZH9</accession>
<dbReference type="SUPFAM" id="SSF52540">
    <property type="entry name" value="P-loop containing nucleoside triphosphate hydrolases"/>
    <property type="match status" value="1"/>
</dbReference>
<feature type="domain" description="AAA+ ATPase" evidence="2">
    <location>
        <begin position="701"/>
        <end position="828"/>
    </location>
</feature>
<dbReference type="Pfam" id="PF00004">
    <property type="entry name" value="AAA"/>
    <property type="match status" value="1"/>
</dbReference>
<reference evidence="4" key="1">
    <citation type="journal article" date="2015" name="BMC Genomics">
        <title>Genomic and transcriptomic analysis of the endophytic fungus Pestalotiopsis fici reveals its lifestyle and high potential for synthesis of natural products.</title>
        <authorList>
            <person name="Wang X."/>
            <person name="Zhang X."/>
            <person name="Liu L."/>
            <person name="Xiang M."/>
            <person name="Wang W."/>
            <person name="Sun X."/>
            <person name="Che Y."/>
            <person name="Guo L."/>
            <person name="Liu G."/>
            <person name="Guo L."/>
            <person name="Wang C."/>
            <person name="Yin W.B."/>
            <person name="Stadler M."/>
            <person name="Zhang X."/>
            <person name="Liu X."/>
        </authorList>
    </citation>
    <scope>NUCLEOTIDE SEQUENCE [LARGE SCALE GENOMIC DNA]</scope>
    <source>
        <strain evidence="4">W106-1 / CGMCC3.15140</strain>
    </source>
</reference>
<dbReference type="InterPro" id="IPR054289">
    <property type="entry name" value="DUF7025"/>
</dbReference>
<feature type="region of interest" description="Disordered" evidence="1">
    <location>
        <begin position="270"/>
        <end position="295"/>
    </location>
</feature>
<dbReference type="Pfam" id="PF22942">
    <property type="entry name" value="DUF7025"/>
    <property type="match status" value="1"/>
</dbReference>
<dbReference type="PANTHER" id="PTHR46411">
    <property type="entry name" value="FAMILY ATPASE, PUTATIVE-RELATED"/>
    <property type="match status" value="1"/>
</dbReference>
<dbReference type="RefSeq" id="XP_007837120.1">
    <property type="nucleotide sequence ID" value="XM_007838929.1"/>
</dbReference>
<dbReference type="AlphaFoldDB" id="W3WZH9"/>
<sequence length="1042" mass="116969">MAGDSAATASEEDPSPFNLPAQMKSAETAAQDALKKAVQSIKALRSLSTINLSDEFSQLSQLMDELSTGEKPLLQGTSSEHFEGQESAAQQAASGSADSKSSFLEHLLDTLRPEDGKKAKGKHFSADRESDRGAPSIQAFYRNIPSSLRRADGGYSEEDFKIAHANAQNVEKPLRVLINSPYLLQDLEQITGFALPISAFEIIPPFKLLIHHWKDIISTLEKLTHKYDELCQRLNTCVPSATEMPCSDSSTEQAAGLTLQSPSAMSISVEVREVSPTENDKQSSSNEEHTVRKTLPEMTNEKTILEIRISNLRCLCDFIQADLGHLVGLKIKIQEGSVEKVLFEEVYHLYNPGDLIVGREEDVDLLYQVYAVTGGRRRLYKAALSTAYKPPGEELEADDSPRAGVGTYTDVVIDCLLLHWDGVRIGPQRITYRIPHFTGEKNIVDLDYFPAHFCKDSQELCERLLVRGKKVTKCYGHQKYDAQTATARLQQTVLSNYAHQRGAPLSQVRYDIPDYDDKVGAPGRDLDSDVYVDSKTFCQSFSPFRNESFRLGRTRPSTREVTEGYEFASDSDINVVADHDVDVARSENFLSRNFHLTHPQRLEDLEGKEECLMLLSECVPAFDFRQRKWDWVSVDKLEKIDKTQDARRRAWQDLVIEEGYSQLLLSLVDNHTSAYDHKKKKNASGYSVPTSQVDLIKGKGRGLILLLHGPPGTGKTSTAEAIAAYTGKPLYAITCGDIGVHVGEVEKNLREHTEQATKWDCVLLLDEADVFLARRTWSDMDRNAVISVFLRHLEYYSGILFLTTNIVGIIDEAFKSRIHVALRYDAIDAVSTKRIWNNLLDRIAMDNETSDVKIDFKKDKLLKFAVSHYKKYSSDGTTWNARQIRNAFSTAIAMGQYDRMERIRRAGLTPEQVVASGNQGLMTIKLSKGNFEKVADTATEFEEYINAVRGDDVKNALENQQRDDYFTQQLAPQPRKTRGAPVAYFDPDFKSSRSKRPPTKPLDSDEESDIRKASSHQGKSRQRRERDSDDEDGSDSSEGLSD</sequence>
<evidence type="ECO:0000313" key="3">
    <source>
        <dbReference type="EMBL" id="ETS78286.1"/>
    </source>
</evidence>
<evidence type="ECO:0000313" key="4">
    <source>
        <dbReference type="Proteomes" id="UP000030651"/>
    </source>
</evidence>
<dbReference type="Proteomes" id="UP000030651">
    <property type="component" value="Unassembled WGS sequence"/>
</dbReference>
<dbReference type="KEGG" id="pfy:PFICI_10348"/>
<dbReference type="InterPro" id="IPR003959">
    <property type="entry name" value="ATPase_AAA_core"/>
</dbReference>
<keyword evidence="4" id="KW-1185">Reference proteome</keyword>
<organism evidence="3 4">
    <name type="scientific">Pestalotiopsis fici (strain W106-1 / CGMCC3.15140)</name>
    <dbReference type="NCBI Taxonomy" id="1229662"/>
    <lineage>
        <taxon>Eukaryota</taxon>
        <taxon>Fungi</taxon>
        <taxon>Dikarya</taxon>
        <taxon>Ascomycota</taxon>
        <taxon>Pezizomycotina</taxon>
        <taxon>Sordariomycetes</taxon>
        <taxon>Xylariomycetidae</taxon>
        <taxon>Amphisphaeriales</taxon>
        <taxon>Sporocadaceae</taxon>
        <taxon>Pestalotiopsis</taxon>
    </lineage>
</organism>
<dbReference type="eggNOG" id="KOG0733">
    <property type="taxonomic scope" value="Eukaryota"/>
</dbReference>